<evidence type="ECO:0000256" key="1">
    <source>
        <dbReference type="ARBA" id="ARBA00022679"/>
    </source>
</evidence>
<comment type="caution">
    <text evidence="4">The sequence shown here is derived from an EMBL/GenBank/DDBJ whole genome shotgun (WGS) entry which is preliminary data.</text>
</comment>
<dbReference type="Gene3D" id="3.40.630.30">
    <property type="match status" value="1"/>
</dbReference>
<feature type="domain" description="N-acetyltransferase" evidence="3">
    <location>
        <begin position="2"/>
        <end position="171"/>
    </location>
</feature>
<dbReference type="Proteomes" id="UP001596162">
    <property type="component" value="Unassembled WGS sequence"/>
</dbReference>
<dbReference type="Pfam" id="PF00583">
    <property type="entry name" value="Acetyltransf_1"/>
    <property type="match status" value="1"/>
</dbReference>
<dbReference type="SUPFAM" id="SSF55729">
    <property type="entry name" value="Acyl-CoA N-acyltransferases (Nat)"/>
    <property type="match status" value="1"/>
</dbReference>
<reference evidence="5" key="1">
    <citation type="journal article" date="2019" name="Int. J. Syst. Evol. Microbiol.">
        <title>The Global Catalogue of Microorganisms (GCM) 10K type strain sequencing project: providing services to taxonomists for standard genome sequencing and annotation.</title>
        <authorList>
            <consortium name="The Broad Institute Genomics Platform"/>
            <consortium name="The Broad Institute Genome Sequencing Center for Infectious Disease"/>
            <person name="Wu L."/>
            <person name="Ma J."/>
        </authorList>
    </citation>
    <scope>NUCLEOTIDE SEQUENCE [LARGE SCALE GENOMIC DNA]</scope>
    <source>
        <strain evidence="5">JCM 17978</strain>
    </source>
</reference>
<evidence type="ECO:0000259" key="3">
    <source>
        <dbReference type="PROSITE" id="PS51186"/>
    </source>
</evidence>
<proteinExistence type="predicted"/>
<dbReference type="PROSITE" id="PS51186">
    <property type="entry name" value="GNAT"/>
    <property type="match status" value="1"/>
</dbReference>
<dbReference type="InterPro" id="IPR051556">
    <property type="entry name" value="N-term/lysine_N-AcTrnsfr"/>
</dbReference>
<organism evidence="4 5">
    <name type="scientific">Bizionia hallyeonensis</name>
    <dbReference type="NCBI Taxonomy" id="1123757"/>
    <lineage>
        <taxon>Bacteria</taxon>
        <taxon>Pseudomonadati</taxon>
        <taxon>Bacteroidota</taxon>
        <taxon>Flavobacteriia</taxon>
        <taxon>Flavobacteriales</taxon>
        <taxon>Flavobacteriaceae</taxon>
        <taxon>Bizionia</taxon>
    </lineage>
</organism>
<dbReference type="InterPro" id="IPR016181">
    <property type="entry name" value="Acyl_CoA_acyltransferase"/>
</dbReference>
<protein>
    <submittedName>
        <fullName evidence="4">GNAT family N-acetyltransferase</fullName>
        <ecNumber evidence="4">2.3.1.-</ecNumber>
    </submittedName>
</protein>
<dbReference type="EMBL" id="JBHSLA010000002">
    <property type="protein sequence ID" value="MFC5195254.1"/>
    <property type="molecule type" value="Genomic_DNA"/>
</dbReference>
<evidence type="ECO:0000313" key="5">
    <source>
        <dbReference type="Proteomes" id="UP001596162"/>
    </source>
</evidence>
<dbReference type="EC" id="2.3.1.-" evidence="4"/>
<dbReference type="PANTHER" id="PTHR42919">
    <property type="entry name" value="N-ALPHA-ACETYLTRANSFERASE"/>
    <property type="match status" value="1"/>
</dbReference>
<evidence type="ECO:0000256" key="2">
    <source>
        <dbReference type="ARBA" id="ARBA00023315"/>
    </source>
</evidence>
<evidence type="ECO:0000313" key="4">
    <source>
        <dbReference type="EMBL" id="MFC5195254.1"/>
    </source>
</evidence>
<dbReference type="InterPro" id="IPR000182">
    <property type="entry name" value="GNAT_dom"/>
</dbReference>
<keyword evidence="5" id="KW-1185">Reference proteome</keyword>
<keyword evidence="2 4" id="KW-0012">Acyltransferase</keyword>
<dbReference type="PANTHER" id="PTHR42919:SF8">
    <property type="entry name" value="N-ALPHA-ACETYLTRANSFERASE 50"/>
    <property type="match status" value="1"/>
</dbReference>
<accession>A0ABW0C7L5</accession>
<dbReference type="GO" id="GO:0016746">
    <property type="term" value="F:acyltransferase activity"/>
    <property type="evidence" value="ECO:0007669"/>
    <property type="project" value="UniProtKB-KW"/>
</dbReference>
<gene>
    <name evidence="4" type="ORF">ACFPH8_07920</name>
</gene>
<keyword evidence="1 4" id="KW-0808">Transferase</keyword>
<sequence length="171" mass="19914">MIKIIKANANHAETLSLIRRQTFLESHGMSASKADIDSYINLKFTKSAFEAELLDTNTIFHMLIYNETPIGYSKIIYSISEKNIPFKNVTKLERIYVLKAFHNLKLGKELFEFNVSVSKKHNQSGMWLYVWIENHRAINFYKKAGFKIVGSYDFKISQTHSNPNHQMLLTY</sequence>
<name>A0ABW0C7L5_9FLAO</name>
<dbReference type="RefSeq" id="WP_376859934.1">
    <property type="nucleotide sequence ID" value="NZ_JBHSLA010000002.1"/>
</dbReference>